<dbReference type="PROSITE" id="PS51462">
    <property type="entry name" value="NUDIX"/>
    <property type="match status" value="1"/>
</dbReference>
<dbReference type="Gene3D" id="3.90.79.10">
    <property type="entry name" value="Nucleoside Triphosphate Pyrophosphohydrolase"/>
    <property type="match status" value="1"/>
</dbReference>
<accession>A0A3B0LVC1</accession>
<dbReference type="EMBL" id="UFQR01000001">
    <property type="protein sequence ID" value="SSW94675.1"/>
    <property type="molecule type" value="Genomic_DNA"/>
</dbReference>
<dbReference type="PANTHER" id="PTHR43222">
    <property type="entry name" value="NUDIX HYDROLASE 23"/>
    <property type="match status" value="1"/>
</dbReference>
<organism evidence="3">
    <name type="scientific">Arsenophonus endosymbiont of Trialeurodes vaporariorum</name>
    <dbReference type="NCBI Taxonomy" id="235567"/>
    <lineage>
        <taxon>Bacteria</taxon>
        <taxon>Pseudomonadati</taxon>
        <taxon>Pseudomonadota</taxon>
        <taxon>Gammaproteobacteria</taxon>
        <taxon>Enterobacterales</taxon>
        <taxon>Morganellaceae</taxon>
        <taxon>Arsenophonus</taxon>
    </lineage>
</organism>
<dbReference type="Pfam" id="PF00293">
    <property type="entry name" value="NUDIX"/>
    <property type="match status" value="1"/>
</dbReference>
<dbReference type="SUPFAM" id="SSF55811">
    <property type="entry name" value="Nudix"/>
    <property type="match status" value="1"/>
</dbReference>
<evidence type="ECO:0000313" key="3">
    <source>
        <dbReference type="EMBL" id="SSW94675.1"/>
    </source>
</evidence>
<name>A0A3B0LVC1_9GAMM</name>
<dbReference type="InterPro" id="IPR000086">
    <property type="entry name" value="NUDIX_hydrolase_dom"/>
</dbReference>
<dbReference type="AlphaFoldDB" id="A0A3B0LVC1"/>
<comment type="cofactor">
    <cofactor evidence="1">
        <name>Mg(2+)</name>
        <dbReference type="ChEBI" id="CHEBI:18420"/>
    </cofactor>
</comment>
<keyword evidence="3" id="KW-0378">Hydrolase</keyword>
<dbReference type="EC" id="3.6.1.-" evidence="3"/>
<sequence>MFKPHVTVANVVHVKGQFIIVEEIINNKSVWNQPSGHLEANKTIFAAASRELYEETGINALPQQLIKIHQWIAPDGCAFLRFLFLIELDEMPKTSPQDNDIHQCLWLTADEILSSPCLRSPLVAESIRCFISREFFPLTLIDPYQFHTG</sequence>
<dbReference type="GO" id="GO:0016787">
    <property type="term" value="F:hydrolase activity"/>
    <property type="evidence" value="ECO:0007669"/>
    <property type="project" value="UniProtKB-KW"/>
</dbReference>
<evidence type="ECO:0000256" key="1">
    <source>
        <dbReference type="ARBA" id="ARBA00001946"/>
    </source>
</evidence>
<reference evidence="3" key="1">
    <citation type="submission" date="2018-04" db="EMBL/GenBank/DDBJ databases">
        <authorList>
            <person name="Go L.Y."/>
            <person name="Mitchell J.A."/>
        </authorList>
    </citation>
    <scope>NUCLEOTIDE SEQUENCE</scope>
    <source>
        <strain evidence="3">ARTV</strain>
    </source>
</reference>
<evidence type="ECO:0000259" key="2">
    <source>
        <dbReference type="PROSITE" id="PS51462"/>
    </source>
</evidence>
<dbReference type="InterPro" id="IPR015797">
    <property type="entry name" value="NUDIX_hydrolase-like_dom_sf"/>
</dbReference>
<feature type="domain" description="Nudix hydrolase" evidence="2">
    <location>
        <begin position="3"/>
        <end position="131"/>
    </location>
</feature>
<proteinExistence type="predicted"/>
<protein>
    <submittedName>
        <fullName evidence="3">Phosphatase NudJ</fullName>
        <ecNumber evidence="3">3.6.1.-</ecNumber>
    </submittedName>
</protein>
<gene>
    <name evidence="3" type="primary">nudJ</name>
    <name evidence="3" type="ORF">ARTV_0199</name>
</gene>
<dbReference type="PANTHER" id="PTHR43222:SF11">
    <property type="entry name" value="PHOSPHATASE NUDJ"/>
    <property type="match status" value="1"/>
</dbReference>